<dbReference type="EMBL" id="SOQW01000001">
    <property type="protein sequence ID" value="TDX94949.1"/>
    <property type="molecule type" value="Genomic_DNA"/>
</dbReference>
<accession>A0A3N0W4W0</accession>
<feature type="transmembrane region" description="Helical" evidence="1">
    <location>
        <begin position="121"/>
        <end position="144"/>
    </location>
</feature>
<reference evidence="2" key="1">
    <citation type="submission" date="2018-11" db="EMBL/GenBank/DDBJ databases">
        <title>Proposal to divide the Flavobacteriaceae and reorganize its genera based on Amino Acid Identity values calculated from whole genome sequences.</title>
        <authorList>
            <person name="Nicholson A.C."/>
            <person name="Gulvik C.A."/>
            <person name="Whitney A.M."/>
            <person name="Humrighouse B.W."/>
            <person name="Bell M."/>
            <person name="Holmes B."/>
            <person name="Steigerwalt A."/>
            <person name="Villarma A."/>
            <person name="Sheth M."/>
            <person name="Batra D."/>
            <person name="Pryor J."/>
            <person name="Bernardet J.-F."/>
            <person name="Hugo C."/>
            <person name="Kampfer P."/>
            <person name="Newman J."/>
            <person name="Mcquiston J.R."/>
        </authorList>
    </citation>
    <scope>NUCLEOTIDE SEQUENCE</scope>
    <source>
        <strain evidence="2">DSM 15235</strain>
    </source>
</reference>
<reference evidence="3 5" key="2">
    <citation type="submission" date="2019-03" db="EMBL/GenBank/DDBJ databases">
        <title>Genomic Encyclopedia of Archaeal and Bacterial Type Strains, Phase II (KMG-II): from individual species to whole genera.</title>
        <authorList>
            <person name="Goeker M."/>
        </authorList>
    </citation>
    <scope>NUCLEOTIDE SEQUENCE [LARGE SCALE GENOMIC DNA]</scope>
    <source>
        <strain evidence="3 5">DSM 15235</strain>
    </source>
</reference>
<protein>
    <submittedName>
        <fullName evidence="2">Uncharacterized protein</fullName>
    </submittedName>
</protein>
<evidence type="ECO:0000313" key="4">
    <source>
        <dbReference type="Proteomes" id="UP000269375"/>
    </source>
</evidence>
<proteinExistence type="predicted"/>
<evidence type="ECO:0000313" key="3">
    <source>
        <dbReference type="EMBL" id="TDX94949.1"/>
    </source>
</evidence>
<evidence type="ECO:0000313" key="2">
    <source>
        <dbReference type="EMBL" id="ROI00106.1"/>
    </source>
</evidence>
<dbReference type="OrthoDB" id="1249607at2"/>
<feature type="transmembrane region" description="Helical" evidence="1">
    <location>
        <begin position="45"/>
        <end position="62"/>
    </location>
</feature>
<dbReference type="EMBL" id="RJTX01000001">
    <property type="protein sequence ID" value="ROI00106.1"/>
    <property type="molecule type" value="Genomic_DNA"/>
</dbReference>
<dbReference type="Proteomes" id="UP000295709">
    <property type="component" value="Unassembled WGS sequence"/>
</dbReference>
<dbReference type="RefSeq" id="WP_123261810.1">
    <property type="nucleotide sequence ID" value="NZ_RJTX01000001.1"/>
</dbReference>
<keyword evidence="5" id="KW-1185">Reference proteome</keyword>
<comment type="caution">
    <text evidence="2">The sequence shown here is derived from an EMBL/GenBank/DDBJ whole genome shotgun (WGS) entry which is preliminary data.</text>
</comment>
<gene>
    <name evidence="3" type="ORF">BCF50_0721</name>
    <name evidence="2" type="ORF">EGI05_04245</name>
</gene>
<name>A0A3N0W4W0_9FLAO</name>
<feature type="transmembrane region" description="Helical" evidence="1">
    <location>
        <begin position="68"/>
        <end position="87"/>
    </location>
</feature>
<keyword evidence="1" id="KW-0472">Membrane</keyword>
<organism evidence="2 4">
    <name type="scientific">Chryseobacterium daecheongense</name>
    <dbReference type="NCBI Taxonomy" id="192389"/>
    <lineage>
        <taxon>Bacteria</taxon>
        <taxon>Pseudomonadati</taxon>
        <taxon>Bacteroidota</taxon>
        <taxon>Flavobacteriia</taxon>
        <taxon>Flavobacteriales</taxon>
        <taxon>Weeksellaceae</taxon>
        <taxon>Chryseobacterium group</taxon>
        <taxon>Chryseobacterium</taxon>
    </lineage>
</organism>
<evidence type="ECO:0000256" key="1">
    <source>
        <dbReference type="SAM" id="Phobius"/>
    </source>
</evidence>
<dbReference type="Proteomes" id="UP000269375">
    <property type="component" value="Unassembled WGS sequence"/>
</dbReference>
<feature type="transmembrane region" description="Helical" evidence="1">
    <location>
        <begin position="156"/>
        <end position="178"/>
    </location>
</feature>
<dbReference type="AlphaFoldDB" id="A0A3N0W4W0"/>
<sequence length="198" mass="23499">MNIDELKNTWNEDDALEETPKISIEQRNKIHLPLEKMRKNMRMEAWSTIGIFIFAFGLIALCEAPFKFKFYIAILVASMVFVTVFFFSKFFKLYKDMSNPVLNTYEGLVELLHQFNLNKQYYFSFYVAFAPFLVCELIIVLEFIPYAKPLTDLQTALTIIITLLVALFGLFIMGRWWFEKFYGRYIKQVENLIEQLKK</sequence>
<evidence type="ECO:0000313" key="5">
    <source>
        <dbReference type="Proteomes" id="UP000295709"/>
    </source>
</evidence>
<keyword evidence="1" id="KW-1133">Transmembrane helix</keyword>
<keyword evidence="1" id="KW-0812">Transmembrane</keyword>